<dbReference type="Proteomes" id="UP000600774">
    <property type="component" value="Unassembled WGS sequence"/>
</dbReference>
<comment type="caution">
    <text evidence="2">The sequence shown here is derived from an EMBL/GenBank/DDBJ whole genome shotgun (WGS) entry which is preliminary data.</text>
</comment>
<feature type="transmembrane region" description="Helical" evidence="1">
    <location>
        <begin position="29"/>
        <end position="50"/>
    </location>
</feature>
<proteinExistence type="predicted"/>
<accession>A0A832W7D9</accession>
<evidence type="ECO:0000313" key="3">
    <source>
        <dbReference type="Proteomes" id="UP000600774"/>
    </source>
</evidence>
<sequence>MITGVEIVGYEIPENATVTLVTFAHEGDILYVLWIIAGLLLLIVLDKFLVRYLRW</sequence>
<keyword evidence="1" id="KW-0812">Transmembrane</keyword>
<keyword evidence="1" id="KW-1133">Transmembrane helix</keyword>
<organism evidence="2 3">
    <name type="scientific">Methanosarcina acetivorans</name>
    <dbReference type="NCBI Taxonomy" id="2214"/>
    <lineage>
        <taxon>Archaea</taxon>
        <taxon>Methanobacteriati</taxon>
        <taxon>Methanobacteriota</taxon>
        <taxon>Stenosarchaea group</taxon>
        <taxon>Methanomicrobia</taxon>
        <taxon>Methanosarcinales</taxon>
        <taxon>Methanosarcinaceae</taxon>
        <taxon>Methanosarcina</taxon>
    </lineage>
</organism>
<evidence type="ECO:0000313" key="2">
    <source>
        <dbReference type="EMBL" id="HIH94144.1"/>
    </source>
</evidence>
<protein>
    <submittedName>
        <fullName evidence="2">Uncharacterized protein</fullName>
    </submittedName>
</protein>
<dbReference type="AlphaFoldDB" id="A0A832W7D9"/>
<dbReference type="EMBL" id="DUJU01000101">
    <property type="protein sequence ID" value="HIH94144.1"/>
    <property type="molecule type" value="Genomic_DNA"/>
</dbReference>
<gene>
    <name evidence="2" type="ORF">HA338_08890</name>
</gene>
<name>A0A832W7D9_9EURY</name>
<reference evidence="2" key="1">
    <citation type="journal article" date="2020" name="bioRxiv">
        <title>A rank-normalized archaeal taxonomy based on genome phylogeny resolves widespread incomplete and uneven classifications.</title>
        <authorList>
            <person name="Rinke C."/>
            <person name="Chuvochina M."/>
            <person name="Mussig A.J."/>
            <person name="Chaumeil P.-A."/>
            <person name="Waite D.W."/>
            <person name="Whitman W.B."/>
            <person name="Parks D.H."/>
            <person name="Hugenholtz P."/>
        </authorList>
    </citation>
    <scope>NUCLEOTIDE SEQUENCE</scope>
    <source>
        <strain evidence="2">UBA8876</strain>
    </source>
</reference>
<evidence type="ECO:0000256" key="1">
    <source>
        <dbReference type="SAM" id="Phobius"/>
    </source>
</evidence>
<dbReference type="RefSeq" id="WP_157860259.1">
    <property type="nucleotide sequence ID" value="NZ_DUJU01000101.1"/>
</dbReference>
<keyword evidence="1" id="KW-0472">Membrane</keyword>
<dbReference type="GeneID" id="43446130"/>